<keyword evidence="2" id="KW-1185">Reference proteome</keyword>
<dbReference type="AlphaFoldDB" id="A0A8H4AYZ8"/>
<accession>A0A8H4AYZ8</accession>
<dbReference type="Proteomes" id="UP000439903">
    <property type="component" value="Unassembled WGS sequence"/>
</dbReference>
<proteinExistence type="predicted"/>
<comment type="caution">
    <text evidence="1">The sequence shown here is derived from an EMBL/GenBank/DDBJ whole genome shotgun (WGS) entry which is preliminary data.</text>
</comment>
<gene>
    <name evidence="1" type="ORF">F8M41_002026</name>
</gene>
<reference evidence="1 2" key="1">
    <citation type="journal article" date="2019" name="Environ. Microbiol.">
        <title>At the nexus of three kingdoms: the genome of the mycorrhizal fungus Gigaspora margarita provides insights into plant, endobacterial and fungal interactions.</title>
        <authorList>
            <person name="Venice F."/>
            <person name="Ghignone S."/>
            <person name="Salvioli di Fossalunga A."/>
            <person name="Amselem J."/>
            <person name="Novero M."/>
            <person name="Xianan X."/>
            <person name="Sedzielewska Toro K."/>
            <person name="Morin E."/>
            <person name="Lipzen A."/>
            <person name="Grigoriev I.V."/>
            <person name="Henrissat B."/>
            <person name="Martin F.M."/>
            <person name="Bonfante P."/>
        </authorList>
    </citation>
    <scope>NUCLEOTIDE SEQUENCE [LARGE SCALE GENOMIC DNA]</scope>
    <source>
        <strain evidence="1 2">BEG34</strain>
    </source>
</reference>
<organism evidence="1 2">
    <name type="scientific">Gigaspora margarita</name>
    <dbReference type="NCBI Taxonomy" id="4874"/>
    <lineage>
        <taxon>Eukaryota</taxon>
        <taxon>Fungi</taxon>
        <taxon>Fungi incertae sedis</taxon>
        <taxon>Mucoromycota</taxon>
        <taxon>Glomeromycotina</taxon>
        <taxon>Glomeromycetes</taxon>
        <taxon>Diversisporales</taxon>
        <taxon>Gigasporaceae</taxon>
        <taxon>Gigaspora</taxon>
    </lineage>
</organism>
<evidence type="ECO:0000313" key="1">
    <source>
        <dbReference type="EMBL" id="KAF0545739.1"/>
    </source>
</evidence>
<name>A0A8H4AYZ8_GIGMA</name>
<evidence type="ECO:0000313" key="2">
    <source>
        <dbReference type="Proteomes" id="UP000439903"/>
    </source>
</evidence>
<protein>
    <submittedName>
        <fullName evidence="1">Snrna-activating protein complex subunit 4-like</fullName>
    </submittedName>
</protein>
<dbReference type="EMBL" id="WTPW01000118">
    <property type="protein sequence ID" value="KAF0545739.1"/>
    <property type="molecule type" value="Genomic_DNA"/>
</dbReference>
<sequence>MKHKCCTKAENSVYFEGAVGGMDEDAISKIIKKETALLFTHVYKIKKNGYGHIHFQNSHDASLFNYSMSPNPIKIDDSQGVIRIKKSYKFGKNKEPIEYIPIEDLQL</sequence>